<name>Q1LG49_CUPMC</name>
<dbReference type="KEGG" id="rme:Rmet_4009"/>
<keyword evidence="1" id="KW-0614">Plasmid</keyword>
<protein>
    <submittedName>
        <fullName evidence="1">Uncharacterized protein</fullName>
    </submittedName>
</protein>
<geneLocation type="plasmid" evidence="1 2">
    <name>megaplasmid</name>
</geneLocation>
<accession>Q1LG49</accession>
<evidence type="ECO:0000313" key="2">
    <source>
        <dbReference type="Proteomes" id="UP000002429"/>
    </source>
</evidence>
<organism evidence="1 2">
    <name type="scientific">Cupriavidus metallidurans (strain ATCC 43123 / DSM 2839 / NBRC 102507 / CH34)</name>
    <name type="common">Ralstonia metallidurans</name>
    <dbReference type="NCBI Taxonomy" id="266264"/>
    <lineage>
        <taxon>Bacteria</taxon>
        <taxon>Pseudomonadati</taxon>
        <taxon>Pseudomonadota</taxon>
        <taxon>Betaproteobacteria</taxon>
        <taxon>Burkholderiales</taxon>
        <taxon>Burkholderiaceae</taxon>
        <taxon>Cupriavidus</taxon>
    </lineage>
</organism>
<reference evidence="2" key="1">
    <citation type="journal article" date="2010" name="PLoS ONE">
        <title>The complete genome sequence of Cupriavidus metallidurans strain CH34, a master survivalist in harsh and anthropogenic environments.</title>
        <authorList>
            <person name="Janssen P.J."/>
            <person name="Van Houdt R."/>
            <person name="Moors H."/>
            <person name="Monsieurs P."/>
            <person name="Morin N."/>
            <person name="Michaux A."/>
            <person name="Benotmane M.A."/>
            <person name="Leys N."/>
            <person name="Vallaeys T."/>
            <person name="Lapidus A."/>
            <person name="Monchy S."/>
            <person name="Medigue C."/>
            <person name="Taghavi S."/>
            <person name="McCorkle S."/>
            <person name="Dunn J."/>
            <person name="van der Lelie D."/>
            <person name="Mergeay M."/>
        </authorList>
    </citation>
    <scope>NUCLEOTIDE SEQUENCE [LARGE SCALE GENOMIC DNA]</scope>
    <source>
        <strain evidence="2">ATCC 43123 / DSM 2839 / NBRC 102507 / CH34</strain>
    </source>
</reference>
<dbReference type="RefSeq" id="WP_011518516.1">
    <property type="nucleotide sequence ID" value="NC_007974.2"/>
</dbReference>
<evidence type="ECO:0000313" key="1">
    <source>
        <dbReference type="EMBL" id="ABF10877.1"/>
    </source>
</evidence>
<dbReference type="HOGENOM" id="CLU_1990831_0_0_4"/>
<gene>
    <name evidence="1" type="ordered locus">Rmet_4009</name>
</gene>
<dbReference type="EMBL" id="CP000353">
    <property type="protein sequence ID" value="ABF10877.1"/>
    <property type="molecule type" value="Genomic_DNA"/>
</dbReference>
<dbReference type="AlphaFoldDB" id="Q1LG49"/>
<keyword evidence="2" id="KW-1185">Reference proteome</keyword>
<proteinExistence type="predicted"/>
<sequence length="125" mass="13362">MATLAAPAIPRAGVFSFAAPLLPTRADSIALYQTSNLSAQTDTTFHPAMVHDGDLFNDSARRSTMEMTHHPDTQCLNRATDGQCPVEAQDQPSNPAVAQSRSLAALILAIPPGDASDEWDFARVQ</sequence>
<dbReference type="Proteomes" id="UP000002429">
    <property type="component" value="Plasmid megaplasmid"/>
</dbReference>